<dbReference type="OrthoDB" id="8564562at2"/>
<evidence type="ECO:0000256" key="2">
    <source>
        <dbReference type="SAM" id="MobiDB-lite"/>
    </source>
</evidence>
<name>A0A3G8H8G2_9BURK</name>
<evidence type="ECO:0000313" key="5">
    <source>
        <dbReference type="Proteomes" id="UP000270411"/>
    </source>
</evidence>
<feature type="region of interest" description="Disordered" evidence="2">
    <location>
        <begin position="1"/>
        <end position="63"/>
    </location>
</feature>
<evidence type="ECO:0000259" key="3">
    <source>
        <dbReference type="Pfam" id="PF05532"/>
    </source>
</evidence>
<evidence type="ECO:0000313" key="4">
    <source>
        <dbReference type="EMBL" id="AZG16485.1"/>
    </source>
</evidence>
<organism evidence="4 5">
    <name type="scientific">Cupriavidus pauculus</name>
    <dbReference type="NCBI Taxonomy" id="82633"/>
    <lineage>
        <taxon>Bacteria</taxon>
        <taxon>Pseudomonadati</taxon>
        <taxon>Pseudomonadota</taxon>
        <taxon>Betaproteobacteria</taxon>
        <taxon>Burkholderiales</taxon>
        <taxon>Burkholderiaceae</taxon>
        <taxon>Cupriavidus</taxon>
    </lineage>
</organism>
<reference evidence="5" key="1">
    <citation type="submission" date="2018-11" db="EMBL/GenBank/DDBJ databases">
        <title>FDA dAtabase for Regulatory Grade micrObial Sequences (FDA-ARGOS): Supporting development and validation of Infectious Disease Dx tests.</title>
        <authorList>
            <person name="Goldberg B."/>
            <person name="Campos J."/>
            <person name="Tallon L."/>
            <person name="Sadzewicz L."/>
            <person name="Zhao X."/>
            <person name="Vavikolanu K."/>
            <person name="Mehta A."/>
            <person name="Aluvathingal J."/>
            <person name="Nadendla S."/>
            <person name="Geyer C."/>
            <person name="Nandy P."/>
            <person name="Yan Y."/>
            <person name="Sichtig H."/>
        </authorList>
    </citation>
    <scope>NUCLEOTIDE SEQUENCE [LARGE SCALE GENOMIC DNA]</scope>
    <source>
        <strain evidence="5">FDAARGOS_614</strain>
    </source>
</reference>
<dbReference type="KEGG" id="cpau:EHF44_24190"/>
<gene>
    <name evidence="4" type="ORF">EHF44_24190</name>
</gene>
<dbReference type="SUPFAM" id="SSF69047">
    <property type="entry name" value="Hypothetical protein YjbJ"/>
    <property type="match status" value="1"/>
</dbReference>
<protein>
    <submittedName>
        <fullName evidence="4">CsbD family protein</fullName>
    </submittedName>
</protein>
<dbReference type="Gene3D" id="1.10.1470.10">
    <property type="entry name" value="YjbJ"/>
    <property type="match status" value="1"/>
</dbReference>
<feature type="domain" description="CsbD-like" evidence="3">
    <location>
        <begin position="4"/>
        <end position="56"/>
    </location>
</feature>
<evidence type="ECO:0000256" key="1">
    <source>
        <dbReference type="ARBA" id="ARBA00009129"/>
    </source>
</evidence>
<dbReference type="Proteomes" id="UP000270411">
    <property type="component" value="Chromosome 2"/>
</dbReference>
<sequence>MNKDQVKGRMNEAKGKAKELAGKMTGKTSTEIKGKAEQVAGRTQAAYGDTKADMKKNPQKNPR</sequence>
<feature type="compositionally biased region" description="Basic and acidic residues" evidence="2">
    <location>
        <begin position="1"/>
        <end position="21"/>
    </location>
</feature>
<dbReference type="RefSeq" id="WP_124686215.1">
    <property type="nucleotide sequence ID" value="NZ_CP033970.1"/>
</dbReference>
<dbReference type="EMBL" id="CP033970">
    <property type="protein sequence ID" value="AZG16485.1"/>
    <property type="molecule type" value="Genomic_DNA"/>
</dbReference>
<dbReference type="InterPro" id="IPR036629">
    <property type="entry name" value="YjbJ_sf"/>
</dbReference>
<dbReference type="InterPro" id="IPR008462">
    <property type="entry name" value="CsbD"/>
</dbReference>
<dbReference type="Pfam" id="PF05532">
    <property type="entry name" value="CsbD"/>
    <property type="match status" value="1"/>
</dbReference>
<comment type="similarity">
    <text evidence="1">Belongs to the UPF0337 (CsbD) family.</text>
</comment>
<proteinExistence type="inferred from homology"/>
<dbReference type="AlphaFoldDB" id="A0A3G8H8G2"/>
<accession>A0A3G8H8G2</accession>